<sequence>MDMRKKTLQKSNPGFSLLLTLFQESAASSHVFYVAIRSELLAPKQTGCLLHTCHGYTCSASLSLPTQIPHEEH</sequence>
<accession>A0A1V4KL68</accession>
<keyword evidence="2" id="KW-1185">Reference proteome</keyword>
<reference evidence="1 2" key="1">
    <citation type="submission" date="2016-02" db="EMBL/GenBank/DDBJ databases">
        <title>Band-tailed pigeon sequencing and assembly.</title>
        <authorList>
            <person name="Soares A.E."/>
            <person name="Novak B.J."/>
            <person name="Rice E.S."/>
            <person name="O'Connell B."/>
            <person name="Chang D."/>
            <person name="Weber S."/>
            <person name="Shapiro B."/>
        </authorList>
    </citation>
    <scope>NUCLEOTIDE SEQUENCE [LARGE SCALE GENOMIC DNA]</scope>
    <source>
        <strain evidence="1">BTP2013</strain>
        <tissue evidence="1">Blood</tissue>
    </source>
</reference>
<protein>
    <submittedName>
        <fullName evidence="1">Uncharacterized protein</fullName>
    </submittedName>
</protein>
<dbReference type="Proteomes" id="UP000190648">
    <property type="component" value="Unassembled WGS sequence"/>
</dbReference>
<dbReference type="EMBL" id="LSYS01002950">
    <property type="protein sequence ID" value="OPJ85175.1"/>
    <property type="molecule type" value="Genomic_DNA"/>
</dbReference>
<organism evidence="1 2">
    <name type="scientific">Patagioenas fasciata monilis</name>
    <dbReference type="NCBI Taxonomy" id="372326"/>
    <lineage>
        <taxon>Eukaryota</taxon>
        <taxon>Metazoa</taxon>
        <taxon>Chordata</taxon>
        <taxon>Craniata</taxon>
        <taxon>Vertebrata</taxon>
        <taxon>Euteleostomi</taxon>
        <taxon>Archelosauria</taxon>
        <taxon>Archosauria</taxon>
        <taxon>Dinosauria</taxon>
        <taxon>Saurischia</taxon>
        <taxon>Theropoda</taxon>
        <taxon>Coelurosauria</taxon>
        <taxon>Aves</taxon>
        <taxon>Neognathae</taxon>
        <taxon>Neoaves</taxon>
        <taxon>Columbimorphae</taxon>
        <taxon>Columbiformes</taxon>
        <taxon>Columbidae</taxon>
        <taxon>Patagioenas</taxon>
    </lineage>
</organism>
<evidence type="ECO:0000313" key="2">
    <source>
        <dbReference type="Proteomes" id="UP000190648"/>
    </source>
</evidence>
<dbReference type="AlphaFoldDB" id="A0A1V4KL68"/>
<name>A0A1V4KL68_PATFA</name>
<proteinExistence type="predicted"/>
<comment type="caution">
    <text evidence="1">The sequence shown here is derived from an EMBL/GenBank/DDBJ whole genome shotgun (WGS) entry which is preliminary data.</text>
</comment>
<evidence type="ECO:0000313" key="1">
    <source>
        <dbReference type="EMBL" id="OPJ85175.1"/>
    </source>
</evidence>
<gene>
    <name evidence="1" type="ORF">AV530_018190</name>
</gene>